<organism evidence="1">
    <name type="scientific">Guillardia theta (strain CCMP2712)</name>
    <name type="common">Cryptophyte</name>
    <dbReference type="NCBI Taxonomy" id="905079"/>
    <lineage>
        <taxon>Eukaryota</taxon>
        <taxon>Cryptophyceae</taxon>
        <taxon>Pyrenomonadales</taxon>
        <taxon>Geminigeraceae</taxon>
        <taxon>Guillardia</taxon>
    </lineage>
</organism>
<accession>L1JXB5</accession>
<protein>
    <submittedName>
        <fullName evidence="1 2">Uncharacterized protein</fullName>
    </submittedName>
</protein>
<dbReference type="HOGENOM" id="CLU_223729_0_0_1"/>
<dbReference type="EMBL" id="JH992970">
    <property type="protein sequence ID" value="EKX53221.1"/>
    <property type="molecule type" value="Genomic_DNA"/>
</dbReference>
<reference evidence="1 3" key="1">
    <citation type="journal article" date="2012" name="Nature">
        <title>Algal genomes reveal evolutionary mosaicism and the fate of nucleomorphs.</title>
        <authorList>
            <consortium name="DOE Joint Genome Institute"/>
            <person name="Curtis B.A."/>
            <person name="Tanifuji G."/>
            <person name="Burki F."/>
            <person name="Gruber A."/>
            <person name="Irimia M."/>
            <person name="Maruyama S."/>
            <person name="Arias M.C."/>
            <person name="Ball S.G."/>
            <person name="Gile G.H."/>
            <person name="Hirakawa Y."/>
            <person name="Hopkins J.F."/>
            <person name="Kuo A."/>
            <person name="Rensing S.A."/>
            <person name="Schmutz J."/>
            <person name="Symeonidi A."/>
            <person name="Elias M."/>
            <person name="Eveleigh R.J."/>
            <person name="Herman E.K."/>
            <person name="Klute M.J."/>
            <person name="Nakayama T."/>
            <person name="Obornik M."/>
            <person name="Reyes-Prieto A."/>
            <person name="Armbrust E.V."/>
            <person name="Aves S.J."/>
            <person name="Beiko R.G."/>
            <person name="Coutinho P."/>
            <person name="Dacks J.B."/>
            <person name="Durnford D.G."/>
            <person name="Fast N.M."/>
            <person name="Green B.R."/>
            <person name="Grisdale C.J."/>
            <person name="Hempel F."/>
            <person name="Henrissat B."/>
            <person name="Hoppner M.P."/>
            <person name="Ishida K."/>
            <person name="Kim E."/>
            <person name="Koreny L."/>
            <person name="Kroth P.G."/>
            <person name="Liu Y."/>
            <person name="Malik S.B."/>
            <person name="Maier U.G."/>
            <person name="McRose D."/>
            <person name="Mock T."/>
            <person name="Neilson J.A."/>
            <person name="Onodera N.T."/>
            <person name="Poole A.M."/>
            <person name="Pritham E.J."/>
            <person name="Richards T.A."/>
            <person name="Rocap G."/>
            <person name="Roy S.W."/>
            <person name="Sarai C."/>
            <person name="Schaack S."/>
            <person name="Shirato S."/>
            <person name="Slamovits C.H."/>
            <person name="Spencer D.F."/>
            <person name="Suzuki S."/>
            <person name="Worden A.Z."/>
            <person name="Zauner S."/>
            <person name="Barry K."/>
            <person name="Bell C."/>
            <person name="Bharti A.K."/>
            <person name="Crow J.A."/>
            <person name="Grimwood J."/>
            <person name="Kramer R."/>
            <person name="Lindquist E."/>
            <person name="Lucas S."/>
            <person name="Salamov A."/>
            <person name="McFadden G.I."/>
            <person name="Lane C.E."/>
            <person name="Keeling P.J."/>
            <person name="Gray M.W."/>
            <person name="Grigoriev I.V."/>
            <person name="Archibald J.M."/>
        </authorList>
    </citation>
    <scope>NUCLEOTIDE SEQUENCE</scope>
    <source>
        <strain evidence="1 3">CCMP2712</strain>
    </source>
</reference>
<reference evidence="2" key="3">
    <citation type="submission" date="2016-03" db="UniProtKB">
        <authorList>
            <consortium name="EnsemblProtists"/>
        </authorList>
    </citation>
    <scope>IDENTIFICATION</scope>
</reference>
<reference evidence="3" key="2">
    <citation type="submission" date="2012-11" db="EMBL/GenBank/DDBJ databases">
        <authorList>
            <person name="Kuo A."/>
            <person name="Curtis B.A."/>
            <person name="Tanifuji G."/>
            <person name="Burki F."/>
            <person name="Gruber A."/>
            <person name="Irimia M."/>
            <person name="Maruyama S."/>
            <person name="Arias M.C."/>
            <person name="Ball S.G."/>
            <person name="Gile G.H."/>
            <person name="Hirakawa Y."/>
            <person name="Hopkins J.F."/>
            <person name="Rensing S.A."/>
            <person name="Schmutz J."/>
            <person name="Symeonidi A."/>
            <person name="Elias M."/>
            <person name="Eveleigh R.J."/>
            <person name="Herman E.K."/>
            <person name="Klute M.J."/>
            <person name="Nakayama T."/>
            <person name="Obornik M."/>
            <person name="Reyes-Prieto A."/>
            <person name="Armbrust E.V."/>
            <person name="Aves S.J."/>
            <person name="Beiko R.G."/>
            <person name="Coutinho P."/>
            <person name="Dacks J.B."/>
            <person name="Durnford D.G."/>
            <person name="Fast N.M."/>
            <person name="Green B.R."/>
            <person name="Grisdale C."/>
            <person name="Hempe F."/>
            <person name="Henrissat B."/>
            <person name="Hoppner M.P."/>
            <person name="Ishida K.-I."/>
            <person name="Kim E."/>
            <person name="Koreny L."/>
            <person name="Kroth P.G."/>
            <person name="Liu Y."/>
            <person name="Malik S.-B."/>
            <person name="Maier U.G."/>
            <person name="McRose D."/>
            <person name="Mock T."/>
            <person name="Neilson J.A."/>
            <person name="Onodera N.T."/>
            <person name="Poole A.M."/>
            <person name="Pritham E.J."/>
            <person name="Richards T.A."/>
            <person name="Rocap G."/>
            <person name="Roy S.W."/>
            <person name="Sarai C."/>
            <person name="Schaack S."/>
            <person name="Shirato S."/>
            <person name="Slamovits C.H."/>
            <person name="Spencer D.F."/>
            <person name="Suzuki S."/>
            <person name="Worden A.Z."/>
            <person name="Zauner S."/>
            <person name="Barry K."/>
            <person name="Bell C."/>
            <person name="Bharti A.K."/>
            <person name="Crow J.A."/>
            <person name="Grimwood J."/>
            <person name="Kramer R."/>
            <person name="Lindquist E."/>
            <person name="Lucas S."/>
            <person name="Salamov A."/>
            <person name="McFadden G.I."/>
            <person name="Lane C.E."/>
            <person name="Keeling P.J."/>
            <person name="Gray M.W."/>
            <person name="Grigoriev I.V."/>
            <person name="Archibald J.M."/>
        </authorList>
    </citation>
    <scope>NUCLEOTIDE SEQUENCE</scope>
    <source>
        <strain evidence="3">CCMP2712</strain>
    </source>
</reference>
<dbReference type="KEGG" id="gtt:GUITHDRAFT_132974"/>
<gene>
    <name evidence="1" type="ORF">GUITHDRAFT_132974</name>
</gene>
<sequence length="4384" mass="469695">MVQRSPFVDSINVVTVSIRANIQIPAGSQLQISGLDGAYADSSSAPLSYTAGYLPYSNVTYAPVASNYTVSYNSSSLDCTLSNCSCTDGIPAGPASCGCQCVAVCSSDICSCSLSGSPSGPAQCGCQCVRPSCGSCSCDENGNPSGNPLCQCGCMANATTDAVDYFSNGTTQSFGLFTASALTLTVVKSLYVNTLYSFNFQFHNPSAPQSAPAVYISVNGSITFGLQRIYNQNLTIFGVSNGGNVLEIIQPSFVQALMTQATPVAGVLNSLTLTLQMNCNLPAGSEVTISGLYGASTENSSLAISSSPSHFQQVGVWSRANGTLVMTSAGAYSLTSYTIIFNLTNGGIDQTSPSQYASGYVQLGMYGQSMFDLNKLHESILGVTNGSDPLQLVTPVFSFGYIFQNSPLPSASNSMFVSFETNVNLERGSIITLSNLIYASFDKAFIEIYNSTFQQDFHFVANSTGGYGSVQPGLYNTILLTVETAILSFEQIHFSFDIRNPSISYLDIHSNESACADASSCTCSSLCGCNQYQSFDGLLQFADIFLHNDLICLWKINLPIPGSLNVYVDISFLNLQYSSITLSTPFLIVYQCYDVSCNQAVIVKSIVQLTPHISFSISSPTGFVQIKMPGNFSTTLSLQYNISISWNSTLHPPDIFVEAQGTLNSFPPGAPFFPSVLLNTSNQNALGVRNGSQALYIIVPEFVVRNIGQSNPLAGASNNITLTLSTNCDVPFGSNLTISGLKNTSTPDNSAFQIVGGQSINSLGSWIANTGTVAMSLNNTGLTSYSIYTISFSVQNIDIAQAGQQIFVHGQIESGKYDSYFLIGIPGVGIPSSQYTDLGLMNSSTEPVQGVYQGRSPMYFSGLLADYGRGYSEPCISPFSWPSRVYDGEEVLLDYSKTSSKWFSSLVSQTWPFINQSNNLSLSIVPNCTIANGSWLEFSGFLQTQTLTNLSFPIGGLHAYLFSDGTFPSSARWFQNNGTLKIQCIQDLFANQSYEIHFTVTNPSNGQTSPTISVSGQIAAGAYFSAFQFQNLSAKTSLSSVFSNWFGYSQAYPIERPLEIVEISSSANITQFTPLTFADNVLGVSFVFNLLAYSAQNSLGVWTGSSAYALTVALIKYLFWCRIHKNPKPYISFSAIEQSDPLAGALNKISVNISMSCDLAPGSSLTISGITGSATLTVGSGFELGGPNSSLFVDSQNQIGRAGWDQAPPDIFVSGSVAGEGSSVAPLSQVLMTTSNSSRLGVSQGAGAFRTVLAYFQEAVVVQSSPLANADNTLSVTLRTNCDLQAASTITISGLVNSQSADSACLSLYGPSASLLSNGTQASCGIWNQAQGSLRLTLLNGTLNSESIIFSFSLVNPSSAQAPPDIFVSGSVAGEGSSVAPLSQVLMTTSNSSRLGVSQGAGAFRTVLAYFQEAVVVQSSPLANADNTLSVTLRTNCDLQAASTITISGLVNSQSADSACLSLYGPSASLLSNGTQASCGIWNQAQGSLRLTLLNGTLNSESIIFSFSLVNPSSAQAPPDIFVSGSVAGEGIYVALIKTSLLLPSNFSLSGLNENQAPFFILIVRLKNLSAFQENPFVGRLNTFHFSFEPSLPLLENTSLKITGMNLGSLKSESSSNLTISAFNSTNAVAQVTALYSQADSTISWELVETWYVDLYHFTFQAYNPNSPQQSPNISMCVKNVVFVCYSVTKKLNDVLGVTTGAQPLYVVQPFQVRQIYGSSNLAGGLNNISVMLQTKINFAVQDSIYISGLYGAGIVTTETIPIFDEANSGSTSAFGNSAVYDGTTGTLRLIVNHLMDGNHLYSFYFQLKNPLFLQQTHLTIYAVSSVANVSSLTMSFSNATAPLSVYGIPTFHSLSFGNPRAGAKSNITMEFTVGIEIEYGSYIYFSLPFTANQHVYYPVYIKANANSLNVTEILWISESSKSYLRFELGLNTPFPSSVTQSITLESNFWIPASGIPANNSDFKMFIFSQSTTPFPVSISPFVAPLFEALYVNALSFAVQAYVPQFSENQLTLKSVTEIASTSDEIQLVTEYLACSTAASLQSLAIDSNLSFHLDSSSMLTGNYRLCYRNRFQNSTDLFTDTGLLVYIQGIISSLSFSNSTSFVEAFAPRNSFTVTINSGAVVKVENHFVTLVHANYTCQDTPLLVQGALFPGFSVVSSSLSAYFDWKGCSPQGTPKIFSGACPIEGFYRLCFSSNSISTNETGISVRITQMQLSLKPNSSIISNVDGKFFPQISILVGSSFQSCCFDTLVYVTLIKDGQTDLGTFLYGNYNSNEDVFKTLSCNQICLFPSINVQHTGGNGFQLLFSTPGATVISNEFSIYPKGLAILTAIPSQLIVQSNQTVLLPDPLVVSMQGLQENISSSGSFDGLHLVVKLVTGQNGTDSNSNNSLAEVIYPDDMLPTSARVNGTLIQNGLAIFNGSLSLKIQHQAGKYFRLLFLIREYPNISAFSNSFSIVPAKLGISIGSNFSKIAADSLLSVVKLDGTSNDTFNVNGLPSSLHVSLLDSEDQTIQHASCSACVIARLMKCDNSTPFSTANDFSGSLPQCQISLTDSEPDQVLGAAQAKCATSNSQKNACVSASESSEQFQYTLSNSLGHINGTVSSVSQGIASFYDLQVHFVVGAGYILRFVFSPTTESANSFNVRSSFAAEYGNVLLPDPRFSPNSNFFIRPYKMVMIQQPGGDGVDVGLEGGDGIQGTPDGVGNNHVFRVQPAVAISGDGYLFSVAWNTHGYTPLVAVIKDSSCGGSCSLFGLVLSGNVTPVSTFHSQYRSMPSSQGNRTAYFGGFPAASSTVSFGFNHVWSVTVNDTAFDYNISISAVAFTFVDLKIATMNSMLGVENVQLSFLCGINTEVVSAADNGNGGLFTIVDSTFFDIFSNPYPPTNVKFVNYDSNSFRLEFDPPVILRQNPLSGFIIEVILCNQSQPGLLNLQDFNGSCPKAKDVYSEAFPLATELGTDYFDGGGFSIQVFMSYDNVSIGSRTSIKIDFIPDRSIHPGDKIKIDLGLFGSLNDNVSAQFEVSSEGSGLFVTVFNQTSSTMTLTVPDSLLLVESIPVSLVVPSFAGFVIPDANVSSWYPPRKVVGQVIGSQNSGRFDNCKGNGCVAVSSSFLPILQDSNSMDLTWSGPLQYGGVGTVCSESVDLLGSGQFPTNDICSIFEASAQRIPSGIVGDSGQNGAPVGDYGGSSHTNTIFQTSTADCLSTQRPTKLCALSVGMGPMQTIEIQYQKSSNLSNSSLVELKLVPSVSLGTTDTLKVPLNGLLDGQILLETINFDVYVDDHLVGYWKSSYSSAGELIIKVNDNVFAHQSVVMVTYTSRLISSQSTNISTVLPCYLSFDSNRTTLLFKDGSVASSLTQRYGIPVADYSQSGQLDLQSGKIYKLRVTAFNGRFRSSAVEVDSSARAINIPASPTIFSSVSQDTLNVSVKFSSQIPLQPTQISISFSPSFDLPPASWISLKLNQFKSADGSALSFCNRNDCLHKLYADINYTTFSNEISSAIFNSFSEELILFTNPNFSLLFGSQIQVVISDQSGILYPSFNNLVFDATTSRYLVLASLSSFKLQWVSQFPFADTPRKGFLLQMSSDQYWRYDIQTVSIPDDLSQFPGVGNSLFWLDADLSSTSTMLKTTLNIPALLDRYVRIESEIMRIKNITVEGWVVERGVLNTKAANHSSVLGGGTCSCFTNGTHSGIPGAGYDACVCQAVKLIQILATDFEKPSSGVVIQKGWGSGCDLKSSSLNSWCNPLGKSFTEDIRTYQSAQLLSGFTNLVTFISPCSGSAHYDQCDLGLSACTCQAPFVGSLDYLQLLRKYQDIKINPSGYPLDYPSIQIGNLIFAVSSADQNYIFLNQSVSTYLSYVKIDQEVMLVSSISSSIFNIQIVAPGSGCLQPNGTLVVLNQQSNDFFAQYFTTAGQISSIHIIHPGYNFNTRPDIGTSDPSCSSYALRAVLLNNVLECNRGQLGTVGAVHANGSNVFFVFSVFRQSLQYFFRIAAYNSAGISNYLYFDFQVLSISPTVLSTTGGIMYIEMLGGGFTATGLTIWIGSLATANSIDLSKSKMCNNVVTLDDAGTKVTCTYRPWVGRKHLVIAIYESGMISRISAGKSSISFQAPVITQIVPSYVEPFTSLTLTVIGNSFGPNASDVAGALILNDGSSLPCNPITLVSNSLLYCKVSSSRNVSQDSYVRLTVGSIWSGGGQVTAKSQAAGLAIIGPPSQLTVNLQLDFNASVSKYGLAVLVKQLEVEFAHLVGIPVTRVRVVSIRPGSIIVTYEISWGSPTTTLASPAAVIQQFINILQNQPQAGGSFLNSANSSNIVTSDPTLLNQLSNAAASSQVTTYLQICAISNVILDYQECYLCCISTCPVSPLPVPFKSLNRELKTIWCEQRCFEFCGGFVT</sequence>
<evidence type="ECO:0000313" key="3">
    <source>
        <dbReference type="Proteomes" id="UP000011087"/>
    </source>
</evidence>
<evidence type="ECO:0000313" key="2">
    <source>
        <dbReference type="EnsemblProtists" id="EKX53221"/>
    </source>
</evidence>
<dbReference type="EnsemblProtists" id="EKX53221">
    <property type="protein sequence ID" value="EKX53221"/>
    <property type="gene ID" value="GUITHDRAFT_132974"/>
</dbReference>
<keyword evidence="3" id="KW-1185">Reference proteome</keyword>
<dbReference type="GeneID" id="17310078"/>
<dbReference type="InterPro" id="IPR036116">
    <property type="entry name" value="FN3_sf"/>
</dbReference>
<name>L1JXB5_GUITC</name>
<proteinExistence type="predicted"/>
<dbReference type="OrthoDB" id="120976at2759"/>
<dbReference type="Proteomes" id="UP000011087">
    <property type="component" value="Unassembled WGS sequence"/>
</dbReference>
<dbReference type="SUPFAM" id="SSF49265">
    <property type="entry name" value="Fibronectin type III"/>
    <property type="match status" value="1"/>
</dbReference>
<dbReference type="RefSeq" id="XP_005840201.1">
    <property type="nucleotide sequence ID" value="XM_005840144.1"/>
</dbReference>
<evidence type="ECO:0000313" key="1">
    <source>
        <dbReference type="EMBL" id="EKX53221.1"/>
    </source>
</evidence>
<dbReference type="PaxDb" id="55529-EKX53221"/>